<dbReference type="PROSITE" id="PS50109">
    <property type="entry name" value="HIS_KIN"/>
    <property type="match status" value="1"/>
</dbReference>
<keyword evidence="8 13" id="KW-0547">Nucleotide-binding</keyword>
<evidence type="ECO:0000256" key="1">
    <source>
        <dbReference type="ARBA" id="ARBA00000085"/>
    </source>
</evidence>
<keyword evidence="5" id="KW-0597">Phosphoprotein</keyword>
<evidence type="ECO:0000313" key="15">
    <source>
        <dbReference type="EMBL" id="RIX78912.1"/>
    </source>
</evidence>
<dbReference type="Gene3D" id="3.30.565.10">
    <property type="entry name" value="Histidine kinase-like ATPase, C-terminal domain"/>
    <property type="match status" value="1"/>
</dbReference>
<keyword evidence="9 13" id="KW-0418">Kinase</keyword>
<comment type="subcellular location">
    <subcellularLocation>
        <location evidence="2 13">Cell inner membrane</location>
    </subcellularLocation>
</comment>
<evidence type="ECO:0000256" key="8">
    <source>
        <dbReference type="ARBA" id="ARBA00022741"/>
    </source>
</evidence>
<dbReference type="SUPFAM" id="SSF47384">
    <property type="entry name" value="Homodimeric domain of signal transducing histidine kinase"/>
    <property type="match status" value="1"/>
</dbReference>
<evidence type="ECO:0000256" key="11">
    <source>
        <dbReference type="ARBA" id="ARBA00022989"/>
    </source>
</evidence>
<comment type="function">
    <text evidence="13">Member of a two-component regulatory system.</text>
</comment>
<name>A0A9X8GV95_9BURK</name>
<dbReference type="SMART" id="SM00387">
    <property type="entry name" value="HATPase_c"/>
    <property type="match status" value="1"/>
</dbReference>
<dbReference type="NCBIfam" id="TIGR01386">
    <property type="entry name" value="cztS_silS_copS"/>
    <property type="match status" value="1"/>
</dbReference>
<dbReference type="Gene3D" id="1.10.287.130">
    <property type="match status" value="1"/>
</dbReference>
<protein>
    <recommendedName>
        <fullName evidence="13">Sensor protein</fullName>
        <ecNumber evidence="13">2.7.13.3</ecNumber>
    </recommendedName>
</protein>
<dbReference type="Pfam" id="PF00512">
    <property type="entry name" value="HisKA"/>
    <property type="match status" value="1"/>
</dbReference>
<dbReference type="AlphaFoldDB" id="A0A9X8GV95"/>
<keyword evidence="7 13" id="KW-0812">Transmembrane</keyword>
<keyword evidence="10 13" id="KW-0067">ATP-binding</keyword>
<accession>A0A9X8GV95</accession>
<dbReference type="SUPFAM" id="SSF55874">
    <property type="entry name" value="ATPase domain of HSP90 chaperone/DNA topoisomerase II/histidine kinase"/>
    <property type="match status" value="1"/>
</dbReference>
<keyword evidence="16" id="KW-1185">Reference proteome</keyword>
<evidence type="ECO:0000259" key="14">
    <source>
        <dbReference type="PROSITE" id="PS50109"/>
    </source>
</evidence>
<evidence type="ECO:0000256" key="3">
    <source>
        <dbReference type="ARBA" id="ARBA00022475"/>
    </source>
</evidence>
<dbReference type="GO" id="GO:0000155">
    <property type="term" value="F:phosphorelay sensor kinase activity"/>
    <property type="evidence" value="ECO:0007669"/>
    <property type="project" value="InterPro"/>
</dbReference>
<dbReference type="EMBL" id="QXMN01000018">
    <property type="protein sequence ID" value="RIX78912.1"/>
    <property type="molecule type" value="Genomic_DNA"/>
</dbReference>
<evidence type="ECO:0000313" key="16">
    <source>
        <dbReference type="Proteomes" id="UP000265619"/>
    </source>
</evidence>
<evidence type="ECO:0000256" key="5">
    <source>
        <dbReference type="ARBA" id="ARBA00022553"/>
    </source>
</evidence>
<reference evidence="15 16" key="1">
    <citation type="submission" date="2018-09" db="EMBL/GenBank/DDBJ databases">
        <title>Acidovorax cavernicola nov. sp. isolated from Gruta de las Maravillas (Aracena, Spain).</title>
        <authorList>
            <person name="Jurado V."/>
            <person name="Gutierrez-Patricio S."/>
            <person name="Gonzalez-Pimentel J.L."/>
            <person name="Miller A.Z."/>
            <person name="Laiz L."/>
            <person name="Saiz-Jimenez C."/>
        </authorList>
    </citation>
    <scope>NUCLEOTIDE SEQUENCE [LARGE SCALE GENOMIC DNA]</scope>
    <source>
        <strain evidence="15 16">1011MAR4D40.2</strain>
    </source>
</reference>
<gene>
    <name evidence="15" type="ORF">D3H34_15690</name>
</gene>
<keyword evidence="12 13" id="KW-0472">Membrane</keyword>
<dbReference type="InterPro" id="IPR036097">
    <property type="entry name" value="HisK_dim/P_sf"/>
</dbReference>
<dbReference type="EC" id="2.7.13.3" evidence="13"/>
<feature type="transmembrane region" description="Helical" evidence="13">
    <location>
        <begin position="167"/>
        <end position="190"/>
    </location>
</feature>
<comment type="caution">
    <text evidence="15">The sequence shown here is derived from an EMBL/GenBank/DDBJ whole genome shotgun (WGS) entry which is preliminary data.</text>
</comment>
<dbReference type="GO" id="GO:0005524">
    <property type="term" value="F:ATP binding"/>
    <property type="evidence" value="ECO:0007669"/>
    <property type="project" value="UniProtKB-KW"/>
</dbReference>
<dbReference type="PRINTS" id="PR00344">
    <property type="entry name" value="BCTRLSENSOR"/>
</dbReference>
<keyword evidence="3 13" id="KW-1003">Cell membrane</keyword>
<dbReference type="Pfam" id="PF02518">
    <property type="entry name" value="HATPase_c"/>
    <property type="match status" value="1"/>
</dbReference>
<dbReference type="InterPro" id="IPR004358">
    <property type="entry name" value="Sig_transdc_His_kin-like_C"/>
</dbReference>
<dbReference type="InterPro" id="IPR050428">
    <property type="entry name" value="TCS_sensor_his_kinase"/>
</dbReference>
<dbReference type="CDD" id="cd00082">
    <property type="entry name" value="HisKA"/>
    <property type="match status" value="1"/>
</dbReference>
<evidence type="ECO:0000256" key="4">
    <source>
        <dbReference type="ARBA" id="ARBA00022519"/>
    </source>
</evidence>
<proteinExistence type="predicted"/>
<feature type="domain" description="Histidine kinase" evidence="14">
    <location>
        <begin position="252"/>
        <end position="465"/>
    </location>
</feature>
<dbReference type="InterPro" id="IPR003661">
    <property type="entry name" value="HisK_dim/P_dom"/>
</dbReference>
<dbReference type="SMART" id="SM00388">
    <property type="entry name" value="HisKA"/>
    <property type="match status" value="1"/>
</dbReference>
<keyword evidence="13" id="KW-0902">Two-component regulatory system</keyword>
<comment type="catalytic activity">
    <reaction evidence="1 13">
        <text>ATP + protein L-histidine = ADP + protein N-phospho-L-histidine.</text>
        <dbReference type="EC" id="2.7.13.3"/>
    </reaction>
</comment>
<keyword evidence="11 13" id="KW-1133">Transmembrane helix</keyword>
<evidence type="ECO:0000256" key="12">
    <source>
        <dbReference type="ARBA" id="ARBA00023136"/>
    </source>
</evidence>
<evidence type="ECO:0000256" key="2">
    <source>
        <dbReference type="ARBA" id="ARBA00004533"/>
    </source>
</evidence>
<keyword evidence="6 13" id="KW-0808">Transferase</keyword>
<evidence type="ECO:0000256" key="13">
    <source>
        <dbReference type="RuleBase" id="RU364088"/>
    </source>
</evidence>
<sequence>MAEGLSPATDIVAVPPEGRAQAVTAHAQGTGSIQAALSRWFAAQALIGLSLVCVAIYAVTAWSFQVKQASEFERQSELIKHLIQESRDDPGRDGLRHKLDDFFSTHAEISLVLRSGDEIIYSSAPARTSGRWVWMPMQEQPMPSGDAAMQLQLGIDVREDAKILARLAWTLVGAVVLGSAVISLTGALLVHRGMQPLKKLVQQTAATGPEHPGRRIDPAPYASEITPWVAQFNAVLDRAEQAYQQLESFNADVAHELRTPLANLIGMVEVELARPRSIEELRDALLSALEEARRVSAIVIDMLFLSKADRGTVARRSAPVSLADQVRTVLDFHEAMLEDTGLRVHVSGDARIGIDAGLVRRALSNLLSNASRYATPGSTIAVVIDTQPDGIWIKVANRGEPVAAEVLPNLFKRFFRAERSRTDSSEHHGLGLAIVAAIARMHGGQTRATSRSGVTEISFSIAPES</sequence>
<evidence type="ECO:0000256" key="9">
    <source>
        <dbReference type="ARBA" id="ARBA00022777"/>
    </source>
</evidence>
<dbReference type="InterPro" id="IPR003594">
    <property type="entry name" value="HATPase_dom"/>
</dbReference>
<evidence type="ECO:0000256" key="6">
    <source>
        <dbReference type="ARBA" id="ARBA00022679"/>
    </source>
</evidence>
<evidence type="ECO:0000256" key="10">
    <source>
        <dbReference type="ARBA" id="ARBA00022840"/>
    </source>
</evidence>
<feature type="transmembrane region" description="Helical" evidence="13">
    <location>
        <begin position="41"/>
        <end position="64"/>
    </location>
</feature>
<dbReference type="OrthoDB" id="9786919at2"/>
<dbReference type="GO" id="GO:0005886">
    <property type="term" value="C:plasma membrane"/>
    <property type="evidence" value="ECO:0007669"/>
    <property type="project" value="UniProtKB-SubCell"/>
</dbReference>
<dbReference type="InterPro" id="IPR036890">
    <property type="entry name" value="HATPase_C_sf"/>
</dbReference>
<dbReference type="InterPro" id="IPR006290">
    <property type="entry name" value="CztS_silS_copS"/>
</dbReference>
<evidence type="ECO:0000256" key="7">
    <source>
        <dbReference type="ARBA" id="ARBA00022692"/>
    </source>
</evidence>
<dbReference type="Proteomes" id="UP000265619">
    <property type="component" value="Unassembled WGS sequence"/>
</dbReference>
<dbReference type="PANTHER" id="PTHR45436">
    <property type="entry name" value="SENSOR HISTIDINE KINASE YKOH"/>
    <property type="match status" value="1"/>
</dbReference>
<organism evidence="15 16">
    <name type="scientific">Acidovorax cavernicola</name>
    <dbReference type="NCBI Taxonomy" id="1675792"/>
    <lineage>
        <taxon>Bacteria</taxon>
        <taxon>Pseudomonadati</taxon>
        <taxon>Pseudomonadota</taxon>
        <taxon>Betaproteobacteria</taxon>
        <taxon>Burkholderiales</taxon>
        <taxon>Comamonadaceae</taxon>
        <taxon>Acidovorax</taxon>
    </lineage>
</organism>
<keyword evidence="4 13" id="KW-0997">Cell inner membrane</keyword>
<dbReference type="InterPro" id="IPR005467">
    <property type="entry name" value="His_kinase_dom"/>
</dbReference>
<dbReference type="CDD" id="cd00075">
    <property type="entry name" value="HATPase"/>
    <property type="match status" value="1"/>
</dbReference>
<dbReference type="PANTHER" id="PTHR45436:SF9">
    <property type="entry name" value="SENSOR PROTEIN"/>
    <property type="match status" value="1"/>
</dbReference>